<dbReference type="InterPro" id="IPR020818">
    <property type="entry name" value="Chaperonin_GroES"/>
</dbReference>
<keyword evidence="2" id="KW-0143">Chaperone</keyword>
<dbReference type="OrthoDB" id="184876at2759"/>
<dbReference type="Proteomes" id="UP000054937">
    <property type="component" value="Unassembled WGS sequence"/>
</dbReference>
<evidence type="ECO:0000256" key="2">
    <source>
        <dbReference type="ARBA" id="ARBA00023186"/>
    </source>
</evidence>
<gene>
    <name evidence="3" type="ORF">PPERSA_08313</name>
</gene>
<dbReference type="SMART" id="SM00883">
    <property type="entry name" value="Cpn10"/>
    <property type="match status" value="1"/>
</dbReference>
<dbReference type="OMA" id="IMAVMAP"/>
<dbReference type="SUPFAM" id="SSF50129">
    <property type="entry name" value="GroES-like"/>
    <property type="match status" value="1"/>
</dbReference>
<dbReference type="Pfam" id="PF00166">
    <property type="entry name" value="Cpn10"/>
    <property type="match status" value="1"/>
</dbReference>
<name>A0A0V0QPD6_PSEPJ</name>
<proteinExistence type="inferred from homology"/>
<evidence type="ECO:0000313" key="3">
    <source>
        <dbReference type="EMBL" id="KRX04098.1"/>
    </source>
</evidence>
<dbReference type="CDD" id="cd00320">
    <property type="entry name" value="cpn10"/>
    <property type="match status" value="1"/>
</dbReference>
<evidence type="ECO:0000313" key="4">
    <source>
        <dbReference type="Proteomes" id="UP000054937"/>
    </source>
</evidence>
<evidence type="ECO:0000256" key="1">
    <source>
        <dbReference type="ARBA" id="ARBA00006975"/>
    </source>
</evidence>
<dbReference type="GO" id="GO:0046872">
    <property type="term" value="F:metal ion binding"/>
    <property type="evidence" value="ECO:0007669"/>
    <property type="project" value="TreeGrafter"/>
</dbReference>
<accession>A0A0V0QPD6</accession>
<dbReference type="PANTHER" id="PTHR10772">
    <property type="entry name" value="10 KDA HEAT SHOCK PROTEIN"/>
    <property type="match status" value="1"/>
</dbReference>
<dbReference type="GO" id="GO:0044183">
    <property type="term" value="F:protein folding chaperone"/>
    <property type="evidence" value="ECO:0007669"/>
    <property type="project" value="InterPro"/>
</dbReference>
<sequence>MSLNFNRLIPCFNRVVIKQLQYAHVTKSGLYVGDKQAERYGIVMETGPGLRDSKGNLIPMSVKLGDKVLLPDIQAQEINLNGQKFHLYRDTDFVVTQVNQ</sequence>
<organism evidence="3 4">
    <name type="scientific">Pseudocohnilembus persalinus</name>
    <name type="common">Ciliate</name>
    <dbReference type="NCBI Taxonomy" id="266149"/>
    <lineage>
        <taxon>Eukaryota</taxon>
        <taxon>Sar</taxon>
        <taxon>Alveolata</taxon>
        <taxon>Ciliophora</taxon>
        <taxon>Intramacronucleata</taxon>
        <taxon>Oligohymenophorea</taxon>
        <taxon>Scuticociliatia</taxon>
        <taxon>Philasterida</taxon>
        <taxon>Pseudocohnilembidae</taxon>
        <taxon>Pseudocohnilembus</taxon>
    </lineage>
</organism>
<dbReference type="GO" id="GO:0051082">
    <property type="term" value="F:unfolded protein binding"/>
    <property type="evidence" value="ECO:0007669"/>
    <property type="project" value="TreeGrafter"/>
</dbReference>
<comment type="caution">
    <text evidence="3">The sequence shown here is derived from an EMBL/GenBank/DDBJ whole genome shotgun (WGS) entry which is preliminary data.</text>
</comment>
<reference evidence="3 4" key="1">
    <citation type="journal article" date="2015" name="Sci. Rep.">
        <title>Genome of the facultative scuticociliatosis pathogen Pseudocohnilembus persalinus provides insight into its virulence through horizontal gene transfer.</title>
        <authorList>
            <person name="Xiong J."/>
            <person name="Wang G."/>
            <person name="Cheng J."/>
            <person name="Tian M."/>
            <person name="Pan X."/>
            <person name="Warren A."/>
            <person name="Jiang C."/>
            <person name="Yuan D."/>
            <person name="Miao W."/>
        </authorList>
    </citation>
    <scope>NUCLEOTIDE SEQUENCE [LARGE SCALE GENOMIC DNA]</scope>
    <source>
        <strain evidence="3">36N120E</strain>
    </source>
</reference>
<dbReference type="EMBL" id="LDAU01000121">
    <property type="protein sequence ID" value="KRX04098.1"/>
    <property type="molecule type" value="Genomic_DNA"/>
</dbReference>
<dbReference type="GO" id="GO:0051087">
    <property type="term" value="F:protein-folding chaperone binding"/>
    <property type="evidence" value="ECO:0007669"/>
    <property type="project" value="TreeGrafter"/>
</dbReference>
<dbReference type="PANTHER" id="PTHR10772:SF0">
    <property type="entry name" value="10 KDA HEAT SHOCK PROTEIN, MITOCHONDRIAL"/>
    <property type="match status" value="1"/>
</dbReference>
<dbReference type="InterPro" id="IPR037124">
    <property type="entry name" value="Chaperonin_GroES_sf"/>
</dbReference>
<comment type="similarity">
    <text evidence="1">Belongs to the GroES chaperonin family.</text>
</comment>
<dbReference type="GO" id="GO:0005524">
    <property type="term" value="F:ATP binding"/>
    <property type="evidence" value="ECO:0007669"/>
    <property type="project" value="InterPro"/>
</dbReference>
<dbReference type="InParanoid" id="A0A0V0QPD6"/>
<dbReference type="GO" id="GO:0005739">
    <property type="term" value="C:mitochondrion"/>
    <property type="evidence" value="ECO:0007669"/>
    <property type="project" value="TreeGrafter"/>
</dbReference>
<protein>
    <submittedName>
        <fullName evidence="3">GroES (Chaperonin 10)-like protein</fullName>
    </submittedName>
</protein>
<dbReference type="InterPro" id="IPR011032">
    <property type="entry name" value="GroES-like_sf"/>
</dbReference>
<dbReference type="Gene3D" id="2.30.33.40">
    <property type="entry name" value="GroES chaperonin"/>
    <property type="match status" value="1"/>
</dbReference>
<dbReference type="AlphaFoldDB" id="A0A0V0QPD6"/>
<keyword evidence="4" id="KW-1185">Reference proteome</keyword>